<sequence>MHFHQLNAVAIRIFKLGPAVIVKTSLGSLRSVIPAASIRSHVASRSSIVQHLRVVPLVCQLAGAAPILPPNSGALPVTSSPGTTIRVIGEDFAASAGGVPIAVRGIGVVGAASVSGLPDKEDHGLVANALRRIRTTRGAQ</sequence>
<protein>
    <submittedName>
        <fullName evidence="1">Uncharacterized protein</fullName>
    </submittedName>
</protein>
<evidence type="ECO:0000313" key="1">
    <source>
        <dbReference type="EMBL" id="KKB78944.1"/>
    </source>
</evidence>
<name>A0A0F5L9R2_9HYPH</name>
<dbReference type="Pfam" id="PF03928">
    <property type="entry name" value="HbpS-like"/>
    <property type="match status" value="1"/>
</dbReference>
<reference evidence="1 2" key="1">
    <citation type="submission" date="2015-03" db="EMBL/GenBank/DDBJ databases">
        <authorList>
            <person name="Hassan Y.I."/>
            <person name="Lepp D."/>
            <person name="Zhou T."/>
        </authorList>
    </citation>
    <scope>NUCLEOTIDE SEQUENCE [LARGE SCALE GENOMIC DNA]</scope>
    <source>
        <strain evidence="1 2">GH2-10</strain>
    </source>
</reference>
<evidence type="ECO:0000313" key="2">
    <source>
        <dbReference type="Proteomes" id="UP000033514"/>
    </source>
</evidence>
<organism evidence="1 2">
    <name type="scientific">Devosia soli</name>
    <dbReference type="NCBI Taxonomy" id="361041"/>
    <lineage>
        <taxon>Bacteria</taxon>
        <taxon>Pseudomonadati</taxon>
        <taxon>Pseudomonadota</taxon>
        <taxon>Alphaproteobacteria</taxon>
        <taxon>Hyphomicrobiales</taxon>
        <taxon>Devosiaceae</taxon>
        <taxon>Devosia</taxon>
    </lineage>
</organism>
<dbReference type="PATRIC" id="fig|361041.3.peg.1534"/>
<dbReference type="EMBL" id="LAJG01000021">
    <property type="protein sequence ID" value="KKB78944.1"/>
    <property type="molecule type" value="Genomic_DNA"/>
</dbReference>
<dbReference type="SUPFAM" id="SSF143744">
    <property type="entry name" value="GlcG-like"/>
    <property type="match status" value="1"/>
</dbReference>
<accession>A0A0F5L9R2</accession>
<dbReference type="AlphaFoldDB" id="A0A0F5L9R2"/>
<dbReference type="Gene3D" id="3.30.450.150">
    <property type="entry name" value="Haem-degrading domain"/>
    <property type="match status" value="1"/>
</dbReference>
<keyword evidence="2" id="KW-1185">Reference proteome</keyword>
<comment type="caution">
    <text evidence="1">The sequence shown here is derived from an EMBL/GenBank/DDBJ whole genome shotgun (WGS) entry which is preliminary data.</text>
</comment>
<dbReference type="Proteomes" id="UP000033514">
    <property type="component" value="Unassembled WGS sequence"/>
</dbReference>
<dbReference type="InterPro" id="IPR005624">
    <property type="entry name" value="PduO/GlcC-like"/>
</dbReference>
<dbReference type="InterPro" id="IPR038084">
    <property type="entry name" value="PduO/GlcC-like_sf"/>
</dbReference>
<proteinExistence type="predicted"/>
<gene>
    <name evidence="1" type="ORF">VW35_10845</name>
</gene>